<feature type="domain" description="SLC26A/SulP transporter" evidence="6">
    <location>
        <begin position="14"/>
        <end position="161"/>
    </location>
</feature>
<keyword evidence="4 5" id="KW-0472">Membrane</keyword>
<dbReference type="EMBL" id="AP021861">
    <property type="protein sequence ID" value="BBO35821.1"/>
    <property type="molecule type" value="Genomic_DNA"/>
</dbReference>
<dbReference type="Proteomes" id="UP000326837">
    <property type="component" value="Chromosome"/>
</dbReference>
<proteinExistence type="predicted"/>
<feature type="transmembrane region" description="Helical" evidence="5">
    <location>
        <begin position="17"/>
        <end position="37"/>
    </location>
</feature>
<keyword evidence="8" id="KW-1185">Reference proteome</keyword>
<sequence length="652" mass="69990">MNKPEPASPLRYWKQDFLSSIVVFFVALPLCMGVALASGAPVAAGLITGIVGGIVAGSLAGCQLQVSGPAAGLTVIVFEIIQRLGLEMLGLAVLIAGAMQIVAGGLKLGPWFRAVSPAVIHGMLAGIGVLIFASQFHVMVDDKPRRSGLENLATIPQAIYKTFNGPPLAGEEERIFRRHALQEMADLHHDQINMRVHAAELIPYAHIAPASPALEQVEEPQLKTLIPEQERITRHLLQLRDEMITAEGASDGQVHLDAAKVALQEAIVRSEAAEAALRSGKAVDAIATQEAAVAAIDVAAKRLRNHRIAAILGIGTIVIIILWQKLSPRKLRLVPAPLIAIVAALLAAYFLMLPVFYVELPGSLWEEVRLPTLTLLQNAHWGELLQTAALIAIIASAETLLCATAVDQLAHGQRTNYDRELTAQGVGNIICGTLGALPMTGVIVRSSANVQAGAKSRLSTILHGVWLLVFVVALGGLLQMIPTASLAAVLVYTGYKLVNIKEIKRLLEFGWGEVAIYLATLITIVAKDLLVGVVVGIALAAAKLLYTFSRLGIKIDRDEAQNRYRMRLAGAATFVRLPKLAAALEQFPSDAEVQVELDRLSYIDHACLELLTSWGEQHQASGGRLSIDWDTLRASAHRSSPRRRTTGEPEAA</sequence>
<accession>A0A5K7XKV5</accession>
<gene>
    <name evidence="7" type="ORF">PLANPX_5433</name>
</gene>
<feature type="transmembrane region" description="Helical" evidence="5">
    <location>
        <begin position="308"/>
        <end position="326"/>
    </location>
</feature>
<organism evidence="7 8">
    <name type="scientific">Lacipirellula parvula</name>
    <dbReference type="NCBI Taxonomy" id="2650471"/>
    <lineage>
        <taxon>Bacteria</taxon>
        <taxon>Pseudomonadati</taxon>
        <taxon>Planctomycetota</taxon>
        <taxon>Planctomycetia</taxon>
        <taxon>Pirellulales</taxon>
        <taxon>Lacipirellulaceae</taxon>
        <taxon>Lacipirellula</taxon>
    </lineage>
</organism>
<feature type="domain" description="SLC26A/SulP transporter" evidence="6">
    <location>
        <begin position="288"/>
        <end position="520"/>
    </location>
</feature>
<dbReference type="Pfam" id="PF00916">
    <property type="entry name" value="Sulfate_transp"/>
    <property type="match status" value="2"/>
</dbReference>
<evidence type="ECO:0000313" key="7">
    <source>
        <dbReference type="EMBL" id="BBO35821.1"/>
    </source>
</evidence>
<feature type="transmembrane region" description="Helical" evidence="5">
    <location>
        <begin position="426"/>
        <end position="444"/>
    </location>
</feature>
<comment type="subcellular location">
    <subcellularLocation>
        <location evidence="1">Membrane</location>
        <topology evidence="1">Multi-pass membrane protein</topology>
    </subcellularLocation>
</comment>
<dbReference type="PANTHER" id="PTHR11814">
    <property type="entry name" value="SULFATE TRANSPORTER"/>
    <property type="match status" value="1"/>
</dbReference>
<reference evidence="8" key="1">
    <citation type="submission" date="2019-10" db="EMBL/GenBank/DDBJ databases">
        <title>Lacipirellula parvula gen. nov., sp. nov., representing a lineage of planctomycetes widespread in freshwater anoxic habitats, and description of the family Lacipirellulaceae.</title>
        <authorList>
            <person name="Dedysh S.N."/>
            <person name="Kulichevskaya I.S."/>
            <person name="Beletsky A.V."/>
            <person name="Rakitin A.L."/>
            <person name="Mardanov A.V."/>
            <person name="Ivanova A.A."/>
            <person name="Saltykova V.X."/>
            <person name="Rijpstra W.I.C."/>
            <person name="Sinninghe Damste J.S."/>
            <person name="Ravin N.V."/>
        </authorList>
    </citation>
    <scope>NUCLEOTIDE SEQUENCE [LARGE SCALE GENOMIC DNA]</scope>
    <source>
        <strain evidence="8">PX69</strain>
    </source>
</reference>
<feature type="transmembrane region" description="Helical" evidence="5">
    <location>
        <begin position="43"/>
        <end position="64"/>
    </location>
</feature>
<dbReference type="InterPro" id="IPR001902">
    <property type="entry name" value="SLC26A/SulP_fam"/>
</dbReference>
<feature type="transmembrane region" description="Helical" evidence="5">
    <location>
        <begin position="84"/>
        <end position="106"/>
    </location>
</feature>
<feature type="transmembrane region" description="Helical" evidence="5">
    <location>
        <begin position="515"/>
        <end position="541"/>
    </location>
</feature>
<evidence type="ECO:0000256" key="2">
    <source>
        <dbReference type="ARBA" id="ARBA00022692"/>
    </source>
</evidence>
<evidence type="ECO:0000256" key="5">
    <source>
        <dbReference type="SAM" id="Phobius"/>
    </source>
</evidence>
<evidence type="ECO:0000259" key="6">
    <source>
        <dbReference type="Pfam" id="PF00916"/>
    </source>
</evidence>
<name>A0A5K7XKV5_9BACT</name>
<dbReference type="RefSeq" id="WP_172992291.1">
    <property type="nucleotide sequence ID" value="NZ_AP021861.1"/>
</dbReference>
<dbReference type="GO" id="GO:0055085">
    <property type="term" value="P:transmembrane transport"/>
    <property type="evidence" value="ECO:0007669"/>
    <property type="project" value="InterPro"/>
</dbReference>
<protein>
    <submittedName>
        <fullName evidence="7">Transporter BicA</fullName>
    </submittedName>
</protein>
<dbReference type="InterPro" id="IPR011547">
    <property type="entry name" value="SLC26A/SulP_dom"/>
</dbReference>
<evidence type="ECO:0000256" key="1">
    <source>
        <dbReference type="ARBA" id="ARBA00004141"/>
    </source>
</evidence>
<evidence type="ECO:0000256" key="3">
    <source>
        <dbReference type="ARBA" id="ARBA00022989"/>
    </source>
</evidence>
<feature type="transmembrane region" description="Helical" evidence="5">
    <location>
        <begin position="338"/>
        <end position="360"/>
    </location>
</feature>
<evidence type="ECO:0000256" key="4">
    <source>
        <dbReference type="ARBA" id="ARBA00023136"/>
    </source>
</evidence>
<dbReference type="KEGG" id="lpav:PLANPX_5433"/>
<feature type="transmembrane region" description="Helical" evidence="5">
    <location>
        <begin position="465"/>
        <end position="495"/>
    </location>
</feature>
<dbReference type="GO" id="GO:0016020">
    <property type="term" value="C:membrane"/>
    <property type="evidence" value="ECO:0007669"/>
    <property type="project" value="UniProtKB-SubCell"/>
</dbReference>
<evidence type="ECO:0000313" key="8">
    <source>
        <dbReference type="Proteomes" id="UP000326837"/>
    </source>
</evidence>
<dbReference type="AlphaFoldDB" id="A0A5K7XKV5"/>
<keyword evidence="2 5" id="KW-0812">Transmembrane</keyword>
<feature type="transmembrane region" description="Helical" evidence="5">
    <location>
        <begin position="118"/>
        <end position="140"/>
    </location>
</feature>
<keyword evidence="3 5" id="KW-1133">Transmembrane helix</keyword>
<feature type="transmembrane region" description="Helical" evidence="5">
    <location>
        <begin position="381"/>
        <end position="406"/>
    </location>
</feature>